<dbReference type="OrthoDB" id="5296079at2"/>
<proteinExistence type="predicted"/>
<dbReference type="Gene3D" id="3.40.50.300">
    <property type="entry name" value="P-loop containing nucleotide triphosphate hydrolases"/>
    <property type="match status" value="1"/>
</dbReference>
<dbReference type="Proteomes" id="UP000335415">
    <property type="component" value="Unassembled WGS sequence"/>
</dbReference>
<protein>
    <submittedName>
        <fullName evidence="1">AAA family ATPase</fullName>
    </submittedName>
</protein>
<dbReference type="InterPro" id="IPR052922">
    <property type="entry name" value="Cytidylate_Kinase-2"/>
</dbReference>
<name>A0A5J5G048_9GAMM</name>
<accession>A0A5J5G048</accession>
<reference evidence="1 2" key="1">
    <citation type="submission" date="2019-09" db="EMBL/GenBank/DDBJ databases">
        <authorList>
            <person name="Li Y."/>
        </authorList>
    </citation>
    <scope>NUCLEOTIDE SEQUENCE [LARGE SCALE GENOMIC DNA]</scope>
    <source>
        <strain evidence="1 2">L3-3HA</strain>
    </source>
</reference>
<keyword evidence="2" id="KW-1185">Reference proteome</keyword>
<organism evidence="1 2">
    <name type="scientific">Affinibrenneria salicis</name>
    <dbReference type="NCBI Taxonomy" id="2590031"/>
    <lineage>
        <taxon>Bacteria</taxon>
        <taxon>Pseudomonadati</taxon>
        <taxon>Pseudomonadota</taxon>
        <taxon>Gammaproteobacteria</taxon>
        <taxon>Enterobacterales</taxon>
        <taxon>Pectobacteriaceae</taxon>
        <taxon>Affinibrenneria</taxon>
    </lineage>
</organism>
<dbReference type="PANTHER" id="PTHR37816:SF3">
    <property type="entry name" value="MODULATES DNA TOPOLOGY"/>
    <property type="match status" value="1"/>
</dbReference>
<dbReference type="InterPro" id="IPR027417">
    <property type="entry name" value="P-loop_NTPase"/>
</dbReference>
<dbReference type="AlphaFoldDB" id="A0A5J5G048"/>
<dbReference type="PANTHER" id="PTHR37816">
    <property type="entry name" value="YALI0E33011P"/>
    <property type="match status" value="1"/>
</dbReference>
<sequence length="179" mass="20418">MQPKRIVILGNAGSGKSSLARQLGEKLALPVVHLDRLFWGPGWTKPVASEFRVRVSAAIKDSRWICEGNYHRRTFDLRLPTADLIIWLDAPRLICMKRVALRSLRNEPRPDLPDGCTEKIDAEFVSFLRYVWRFDRYERPAIEAERRAKGLNVPVVHLRGKAQINEFVSAIISSSPTVD</sequence>
<comment type="caution">
    <text evidence="1">The sequence shown here is derived from an EMBL/GenBank/DDBJ whole genome shotgun (WGS) entry which is preliminary data.</text>
</comment>
<dbReference type="SUPFAM" id="SSF52540">
    <property type="entry name" value="P-loop containing nucleoside triphosphate hydrolases"/>
    <property type="match status" value="1"/>
</dbReference>
<dbReference type="EMBL" id="VYKJ01000007">
    <property type="protein sequence ID" value="KAA8998941.1"/>
    <property type="molecule type" value="Genomic_DNA"/>
</dbReference>
<gene>
    <name evidence="1" type="ORF">FJU30_14760</name>
</gene>
<dbReference type="RefSeq" id="WP_150435740.1">
    <property type="nucleotide sequence ID" value="NZ_VYKJ01000007.1"/>
</dbReference>
<evidence type="ECO:0000313" key="2">
    <source>
        <dbReference type="Proteomes" id="UP000335415"/>
    </source>
</evidence>
<evidence type="ECO:0000313" key="1">
    <source>
        <dbReference type="EMBL" id="KAA8998941.1"/>
    </source>
</evidence>